<gene>
    <name evidence="3" type="ORF">BHD05_07595</name>
</gene>
<keyword evidence="2" id="KW-1133">Transmembrane helix</keyword>
<feature type="transmembrane region" description="Helical" evidence="2">
    <location>
        <begin position="136"/>
        <end position="155"/>
    </location>
</feature>
<feature type="transmembrane region" description="Helical" evidence="2">
    <location>
        <begin position="316"/>
        <end position="334"/>
    </location>
</feature>
<proteinExistence type="predicted"/>
<accession>A0A7L5AKB3</accession>
<dbReference type="KEGG" id="mant:BHD05_07595"/>
<sequence>MDGGPADAPWRRAARASLVLWAGFLLVHAVLIALNIFGYGWPLGDITVYRFWTDQATGADYWVGIDAPWVYPILALVPMLAAQLGTQIADAIPALSLATVGPDAYVAGWLVTVTLLNALAFGVLTGRGTRPGRAAAGWWWLLFLLALGPIALGRIDSVTVSLSVVAVTLIASRPRVAALILTIAAWIKVWPGAIVIAIVAASRDRWRVLATAVGASIAVVAVTLSFGSGANVFSFVTEQTGRGLQVEAPVTTAWMWLAWAGLADASVYYDDSILTWQVSGEGTGLVGSLMTPVLLLAVAAITAVALVSLRRGADAAALLPPLVLALLTGMIAFQKVGSPQFISWLAVPVILGLVTHSERRGARFVVPAALVVLIAGLTHVIYPYLYGYLLGVFPAMLLVLTLRNLLLFVVLGWAVVAIVSSAPRSGEPGDPGPRERLRGARAFR</sequence>
<evidence type="ECO:0000256" key="1">
    <source>
        <dbReference type="SAM" id="MobiDB-lite"/>
    </source>
</evidence>
<evidence type="ECO:0008006" key="5">
    <source>
        <dbReference type="Google" id="ProtNLM"/>
    </source>
</evidence>
<keyword evidence="2" id="KW-0472">Membrane</keyword>
<feature type="transmembrane region" description="Helical" evidence="2">
    <location>
        <begin position="289"/>
        <end position="309"/>
    </location>
</feature>
<feature type="transmembrane region" description="Helical" evidence="2">
    <location>
        <begin position="340"/>
        <end position="357"/>
    </location>
</feature>
<dbReference type="AlphaFoldDB" id="A0A7L5AKB3"/>
<dbReference type="Proteomes" id="UP000464507">
    <property type="component" value="Chromosome"/>
</dbReference>
<keyword evidence="4" id="KW-1185">Reference proteome</keyword>
<name>A0A7L5AKB3_9MICO</name>
<reference evidence="3 4" key="1">
    <citation type="submission" date="2016-09" db="EMBL/GenBank/DDBJ databases">
        <title>Complete genome sequence of microbes from the polar regions.</title>
        <authorList>
            <person name="Liao L."/>
            <person name="Chen B."/>
        </authorList>
    </citation>
    <scope>NUCLEOTIDE SEQUENCE [LARGE SCALE GENOMIC DNA]</scope>
    <source>
        <strain evidence="3 4">ZS314</strain>
    </source>
</reference>
<organism evidence="3 4">
    <name type="scientific">Marisediminicola antarctica</name>
    <dbReference type="NCBI Taxonomy" id="674079"/>
    <lineage>
        <taxon>Bacteria</taxon>
        <taxon>Bacillati</taxon>
        <taxon>Actinomycetota</taxon>
        <taxon>Actinomycetes</taxon>
        <taxon>Micrococcales</taxon>
        <taxon>Microbacteriaceae</taxon>
        <taxon>Marisediminicola</taxon>
    </lineage>
</organism>
<feature type="transmembrane region" description="Helical" evidence="2">
    <location>
        <begin position="392"/>
        <end position="419"/>
    </location>
</feature>
<evidence type="ECO:0000313" key="4">
    <source>
        <dbReference type="Proteomes" id="UP000464507"/>
    </source>
</evidence>
<feature type="transmembrane region" description="Helical" evidence="2">
    <location>
        <begin position="364"/>
        <end position="386"/>
    </location>
</feature>
<evidence type="ECO:0000313" key="3">
    <source>
        <dbReference type="EMBL" id="QHO71058.1"/>
    </source>
</evidence>
<dbReference type="EMBL" id="CP017146">
    <property type="protein sequence ID" value="QHO71058.1"/>
    <property type="molecule type" value="Genomic_DNA"/>
</dbReference>
<feature type="transmembrane region" description="Helical" evidence="2">
    <location>
        <begin position="176"/>
        <end position="202"/>
    </location>
</feature>
<feature type="transmembrane region" description="Helical" evidence="2">
    <location>
        <begin position="104"/>
        <end position="124"/>
    </location>
</feature>
<feature type="region of interest" description="Disordered" evidence="1">
    <location>
        <begin position="423"/>
        <end position="444"/>
    </location>
</feature>
<keyword evidence="2" id="KW-0812">Transmembrane</keyword>
<feature type="transmembrane region" description="Helical" evidence="2">
    <location>
        <begin position="208"/>
        <end position="236"/>
    </location>
</feature>
<protein>
    <recommendedName>
        <fullName evidence="5">DUF2029 domain-containing protein</fullName>
    </recommendedName>
</protein>
<feature type="transmembrane region" description="Helical" evidence="2">
    <location>
        <begin position="18"/>
        <end position="41"/>
    </location>
</feature>
<feature type="transmembrane region" description="Helical" evidence="2">
    <location>
        <begin position="69"/>
        <end position="92"/>
    </location>
</feature>
<evidence type="ECO:0000256" key="2">
    <source>
        <dbReference type="SAM" id="Phobius"/>
    </source>
</evidence>